<evidence type="ECO:0000313" key="2">
    <source>
        <dbReference type="Proteomes" id="UP000321532"/>
    </source>
</evidence>
<dbReference type="AlphaFoldDB" id="A0A512AZC8"/>
<dbReference type="Proteomes" id="UP000321532">
    <property type="component" value="Unassembled WGS sequence"/>
</dbReference>
<proteinExistence type="predicted"/>
<evidence type="ECO:0000313" key="1">
    <source>
        <dbReference type="EMBL" id="GEO05078.1"/>
    </source>
</evidence>
<sequence length="139" mass="14919">MAPKKSSPKQAVSLPAQASAPERLAPGSCRVVGRVISVLPDLEPAKNTPCGQVPCRAVVKVERILGYGSAFGKPLAQDQEIKVYFVFTLSPSQRYFPELTTPLPGLQAGDVFQADVTRAVDGAEEKEGALQVYSYTLKK</sequence>
<keyword evidence="2" id="KW-1185">Reference proteome</keyword>
<organism evidence="1 2">
    <name type="scientific">Adhaeribacter aerolatus</name>
    <dbReference type="NCBI Taxonomy" id="670289"/>
    <lineage>
        <taxon>Bacteria</taxon>
        <taxon>Pseudomonadati</taxon>
        <taxon>Bacteroidota</taxon>
        <taxon>Cytophagia</taxon>
        <taxon>Cytophagales</taxon>
        <taxon>Hymenobacteraceae</taxon>
        <taxon>Adhaeribacter</taxon>
    </lineage>
</organism>
<gene>
    <name evidence="1" type="ORF">AAE02nite_27420</name>
</gene>
<protein>
    <submittedName>
        <fullName evidence="1">Uncharacterized protein</fullName>
    </submittedName>
</protein>
<comment type="caution">
    <text evidence="1">The sequence shown here is derived from an EMBL/GenBank/DDBJ whole genome shotgun (WGS) entry which is preliminary data.</text>
</comment>
<reference evidence="1 2" key="1">
    <citation type="submission" date="2019-07" db="EMBL/GenBank/DDBJ databases">
        <title>Whole genome shotgun sequence of Adhaeribacter aerolatus NBRC 106133.</title>
        <authorList>
            <person name="Hosoyama A."/>
            <person name="Uohara A."/>
            <person name="Ohji S."/>
            <person name="Ichikawa N."/>
        </authorList>
    </citation>
    <scope>NUCLEOTIDE SEQUENCE [LARGE SCALE GENOMIC DNA]</scope>
    <source>
        <strain evidence="1 2">NBRC 106133</strain>
    </source>
</reference>
<accession>A0A512AZC8</accession>
<dbReference type="EMBL" id="BJYS01000020">
    <property type="protein sequence ID" value="GEO05078.1"/>
    <property type="molecule type" value="Genomic_DNA"/>
</dbReference>
<name>A0A512AZC8_9BACT</name>